<dbReference type="RefSeq" id="WP_015180289.1">
    <property type="nucleotide sequence ID" value="NC_019738.1"/>
</dbReference>
<dbReference type="NCBIfam" id="NF045510">
    <property type="entry name" value="4Cys_prefix_kin"/>
    <property type="match status" value="1"/>
</dbReference>
<comment type="catalytic activity">
    <reaction evidence="8">
        <text>L-seryl-[protein] + ATP = O-phospho-L-seryl-[protein] + ADP + H(+)</text>
        <dbReference type="Rhea" id="RHEA:17989"/>
        <dbReference type="Rhea" id="RHEA-COMP:9863"/>
        <dbReference type="Rhea" id="RHEA-COMP:11604"/>
        <dbReference type="ChEBI" id="CHEBI:15378"/>
        <dbReference type="ChEBI" id="CHEBI:29999"/>
        <dbReference type="ChEBI" id="CHEBI:30616"/>
        <dbReference type="ChEBI" id="CHEBI:83421"/>
        <dbReference type="ChEBI" id="CHEBI:456216"/>
        <dbReference type="EC" id="2.7.11.1"/>
    </reaction>
</comment>
<comment type="catalytic activity">
    <reaction evidence="7">
        <text>L-threonyl-[protein] + ATP = O-phospho-L-threonyl-[protein] + ADP + H(+)</text>
        <dbReference type="Rhea" id="RHEA:46608"/>
        <dbReference type="Rhea" id="RHEA-COMP:11060"/>
        <dbReference type="Rhea" id="RHEA-COMP:11605"/>
        <dbReference type="ChEBI" id="CHEBI:15378"/>
        <dbReference type="ChEBI" id="CHEBI:30013"/>
        <dbReference type="ChEBI" id="CHEBI:30616"/>
        <dbReference type="ChEBI" id="CHEBI:61977"/>
        <dbReference type="ChEBI" id="CHEBI:456216"/>
        <dbReference type="EC" id="2.7.11.1"/>
    </reaction>
</comment>
<dbReference type="Proteomes" id="UP000010471">
    <property type="component" value="Chromosome"/>
</dbReference>
<dbReference type="KEGG" id="mic:Mic7113_0190"/>
<dbReference type="InterPro" id="IPR011009">
    <property type="entry name" value="Kinase-like_dom_sf"/>
</dbReference>
<accession>K9W6Y7</accession>
<evidence type="ECO:0000256" key="3">
    <source>
        <dbReference type="ARBA" id="ARBA00022679"/>
    </source>
</evidence>
<evidence type="ECO:0000256" key="9">
    <source>
        <dbReference type="PROSITE-ProRule" id="PRU10141"/>
    </source>
</evidence>
<dbReference type="eggNOG" id="COG0515">
    <property type="taxonomic scope" value="Bacteria"/>
</dbReference>
<dbReference type="OrthoDB" id="569031at2"/>
<evidence type="ECO:0000256" key="5">
    <source>
        <dbReference type="ARBA" id="ARBA00022777"/>
    </source>
</evidence>
<sequence length="535" mass="60511">MTCCLNPDCQNPLNPDGFKFCHCCGTKLALLRNRYHPIQPLGRGGFGRTYLAEDIDKLNERCVIKQFTPQIKGSGAIEKATQLFEQEARRLQQLGQHPQVPALLAYFKDGDDLYLVQEFIEGQTLLTELEQHGTFNEFKIRELLFDFLAVLKFIHQQGVIHRDIKPDNIMRRRQDGKLVLIDFGVAKYLSGTVVIPKTYCGTQGYAPLEQITYGEAYPASDIYGLGATCIHLLTGMSPHLLYDPKEARWLWQDKSQGAAISKQLRQMLNKMLKVEVKARYQSAEEVLQDLTSPMIGNWYGEFDHKLANFTITYHLGSWFGGILTVHSPNGLSRIGIQGNLDYRTQTIQMREVRVLSEPYSGLWNLGRNSGTLSSDQKQMSGMGQDSLQNSYSWSFFKMGTRVEIWYGEFDNQAAMLTVTPESGNSLSGTLSIQSSNFKGLYRIAIQGNVDPQTNKVTLRKLRVLSQPTQSTSENWVMRIASKAASGHWVLGESQGILSLDGLQMMGKGQSPNQLPYWWAFSLDKSEWHDRYSESL</sequence>
<evidence type="ECO:0000259" key="10">
    <source>
        <dbReference type="PROSITE" id="PS50011"/>
    </source>
</evidence>
<dbReference type="EMBL" id="CP003630">
    <property type="protein sequence ID" value="AFZ16125.1"/>
    <property type="molecule type" value="Genomic_DNA"/>
</dbReference>
<evidence type="ECO:0000256" key="1">
    <source>
        <dbReference type="ARBA" id="ARBA00012513"/>
    </source>
</evidence>
<reference evidence="11 12" key="1">
    <citation type="submission" date="2012-06" db="EMBL/GenBank/DDBJ databases">
        <title>Finished chromosome of genome of Microcoleus sp. PCC 7113.</title>
        <authorList>
            <consortium name="US DOE Joint Genome Institute"/>
            <person name="Gugger M."/>
            <person name="Coursin T."/>
            <person name="Rippka R."/>
            <person name="Tandeau De Marsac N."/>
            <person name="Huntemann M."/>
            <person name="Wei C.-L."/>
            <person name="Han J."/>
            <person name="Detter J.C."/>
            <person name="Han C."/>
            <person name="Tapia R."/>
            <person name="Chen A."/>
            <person name="Kyrpides N."/>
            <person name="Mavromatis K."/>
            <person name="Markowitz V."/>
            <person name="Szeto E."/>
            <person name="Ivanova N."/>
            <person name="Pagani I."/>
            <person name="Pati A."/>
            <person name="Goodwin L."/>
            <person name="Nordberg H.P."/>
            <person name="Cantor M.N."/>
            <person name="Hua S.X."/>
            <person name="Woyke T."/>
            <person name="Kerfeld C.A."/>
        </authorList>
    </citation>
    <scope>NUCLEOTIDE SEQUENCE [LARGE SCALE GENOMIC DNA]</scope>
    <source>
        <strain evidence="11 12">PCC 7113</strain>
    </source>
</reference>
<evidence type="ECO:0000256" key="4">
    <source>
        <dbReference type="ARBA" id="ARBA00022741"/>
    </source>
</evidence>
<keyword evidence="5 11" id="KW-0418">Kinase</keyword>
<dbReference type="AlphaFoldDB" id="K9W6Y7"/>
<dbReference type="Pfam" id="PF00069">
    <property type="entry name" value="Pkinase"/>
    <property type="match status" value="1"/>
</dbReference>
<dbReference type="SMART" id="SM00220">
    <property type="entry name" value="S_TKc"/>
    <property type="match status" value="1"/>
</dbReference>
<feature type="binding site" evidence="9">
    <location>
        <position position="65"/>
    </location>
    <ligand>
        <name>ATP</name>
        <dbReference type="ChEBI" id="CHEBI:30616"/>
    </ligand>
</feature>
<dbReference type="SUPFAM" id="SSF56112">
    <property type="entry name" value="Protein kinase-like (PK-like)"/>
    <property type="match status" value="1"/>
</dbReference>
<dbReference type="InterPro" id="IPR000719">
    <property type="entry name" value="Prot_kinase_dom"/>
</dbReference>
<dbReference type="GO" id="GO:0004674">
    <property type="term" value="F:protein serine/threonine kinase activity"/>
    <property type="evidence" value="ECO:0007669"/>
    <property type="project" value="UniProtKB-KW"/>
</dbReference>
<dbReference type="PROSITE" id="PS50011">
    <property type="entry name" value="PROTEIN_KINASE_DOM"/>
    <property type="match status" value="1"/>
</dbReference>
<evidence type="ECO:0000313" key="11">
    <source>
        <dbReference type="EMBL" id="AFZ16125.1"/>
    </source>
</evidence>
<name>K9W6Y7_9CYAN</name>
<dbReference type="PANTHER" id="PTHR24363">
    <property type="entry name" value="SERINE/THREONINE PROTEIN KINASE"/>
    <property type="match status" value="1"/>
</dbReference>
<protein>
    <recommendedName>
        <fullName evidence="1">non-specific serine/threonine protein kinase</fullName>
        <ecNumber evidence="1">2.7.11.1</ecNumber>
    </recommendedName>
</protein>
<dbReference type="InterPro" id="IPR017441">
    <property type="entry name" value="Protein_kinase_ATP_BS"/>
</dbReference>
<proteinExistence type="predicted"/>
<dbReference type="Gene3D" id="3.30.200.20">
    <property type="entry name" value="Phosphorylase Kinase, domain 1"/>
    <property type="match status" value="1"/>
</dbReference>
<dbReference type="GO" id="GO:0005524">
    <property type="term" value="F:ATP binding"/>
    <property type="evidence" value="ECO:0007669"/>
    <property type="project" value="UniProtKB-UniRule"/>
</dbReference>
<keyword evidence="2" id="KW-0723">Serine/threonine-protein kinase</keyword>
<dbReference type="PANTHER" id="PTHR24363:SF0">
    <property type="entry name" value="SERINE_THREONINE KINASE LIKE DOMAIN CONTAINING 1"/>
    <property type="match status" value="1"/>
</dbReference>
<keyword evidence="4 9" id="KW-0547">Nucleotide-binding</keyword>
<keyword evidence="3" id="KW-0808">Transferase</keyword>
<evidence type="ECO:0000256" key="6">
    <source>
        <dbReference type="ARBA" id="ARBA00022840"/>
    </source>
</evidence>
<keyword evidence="12" id="KW-1185">Reference proteome</keyword>
<dbReference type="CDD" id="cd14014">
    <property type="entry name" value="STKc_PknB_like"/>
    <property type="match status" value="1"/>
</dbReference>
<feature type="domain" description="Protein kinase" evidence="10">
    <location>
        <begin position="35"/>
        <end position="295"/>
    </location>
</feature>
<dbReference type="PATRIC" id="fig|1173027.3.peg.206"/>
<dbReference type="EC" id="2.7.11.1" evidence="1"/>
<evidence type="ECO:0000256" key="2">
    <source>
        <dbReference type="ARBA" id="ARBA00022527"/>
    </source>
</evidence>
<evidence type="ECO:0000313" key="12">
    <source>
        <dbReference type="Proteomes" id="UP000010471"/>
    </source>
</evidence>
<dbReference type="Gene3D" id="1.10.510.10">
    <property type="entry name" value="Transferase(Phosphotransferase) domain 1"/>
    <property type="match status" value="1"/>
</dbReference>
<dbReference type="PROSITE" id="PS00107">
    <property type="entry name" value="PROTEIN_KINASE_ATP"/>
    <property type="match status" value="1"/>
</dbReference>
<organism evidence="11 12">
    <name type="scientific">Allocoleopsis franciscana PCC 7113</name>
    <dbReference type="NCBI Taxonomy" id="1173027"/>
    <lineage>
        <taxon>Bacteria</taxon>
        <taxon>Bacillati</taxon>
        <taxon>Cyanobacteriota</taxon>
        <taxon>Cyanophyceae</taxon>
        <taxon>Coleofasciculales</taxon>
        <taxon>Coleofasciculaceae</taxon>
        <taxon>Allocoleopsis</taxon>
        <taxon>Allocoleopsis franciscana</taxon>
    </lineage>
</organism>
<evidence type="ECO:0000256" key="7">
    <source>
        <dbReference type="ARBA" id="ARBA00047899"/>
    </source>
</evidence>
<dbReference type="STRING" id="1173027.Mic7113_0190"/>
<gene>
    <name evidence="11" type="ORF">Mic7113_0190</name>
</gene>
<evidence type="ECO:0000256" key="8">
    <source>
        <dbReference type="ARBA" id="ARBA00048679"/>
    </source>
</evidence>
<dbReference type="HOGENOM" id="CLU_508820_0_0_3"/>
<keyword evidence="6 9" id="KW-0067">ATP-binding</keyword>